<dbReference type="OrthoDB" id="9807521at2"/>
<name>A0A4R8ZWT6_9MICO</name>
<dbReference type="PROSITE" id="PS50125">
    <property type="entry name" value="GUANYLATE_CYCLASE_2"/>
    <property type="match status" value="1"/>
</dbReference>
<dbReference type="InterPro" id="IPR001054">
    <property type="entry name" value="A/G_cyclase"/>
</dbReference>
<evidence type="ECO:0000313" key="2">
    <source>
        <dbReference type="EMBL" id="TFD48155.1"/>
    </source>
</evidence>
<dbReference type="GO" id="GO:0035556">
    <property type="term" value="P:intracellular signal transduction"/>
    <property type="evidence" value="ECO:0007669"/>
    <property type="project" value="InterPro"/>
</dbReference>
<organism evidence="2 3">
    <name type="scientific">Cryobacterium frigoriphilum</name>
    <dbReference type="NCBI Taxonomy" id="1259150"/>
    <lineage>
        <taxon>Bacteria</taxon>
        <taxon>Bacillati</taxon>
        <taxon>Actinomycetota</taxon>
        <taxon>Actinomycetes</taxon>
        <taxon>Micrococcales</taxon>
        <taxon>Microbacteriaceae</taxon>
        <taxon>Cryobacterium</taxon>
    </lineage>
</organism>
<evidence type="ECO:0000313" key="3">
    <source>
        <dbReference type="Proteomes" id="UP000297447"/>
    </source>
</evidence>
<keyword evidence="3" id="KW-1185">Reference proteome</keyword>
<dbReference type="AlphaFoldDB" id="A0A4R8ZWT6"/>
<feature type="domain" description="Guanylate cyclase" evidence="1">
    <location>
        <begin position="47"/>
        <end position="182"/>
    </location>
</feature>
<dbReference type="GO" id="GO:0004016">
    <property type="term" value="F:adenylate cyclase activity"/>
    <property type="evidence" value="ECO:0007669"/>
    <property type="project" value="UniProtKB-ARBA"/>
</dbReference>
<dbReference type="EMBL" id="SOHE01000058">
    <property type="protein sequence ID" value="TFD48155.1"/>
    <property type="molecule type" value="Genomic_DNA"/>
</dbReference>
<accession>A0A4R8ZWT6</accession>
<proteinExistence type="predicted"/>
<dbReference type="GO" id="GO:0009190">
    <property type="term" value="P:cyclic nucleotide biosynthetic process"/>
    <property type="evidence" value="ECO:0007669"/>
    <property type="project" value="InterPro"/>
</dbReference>
<comment type="caution">
    <text evidence="2">The sequence shown here is derived from an EMBL/GenBank/DDBJ whole genome shotgun (WGS) entry which is preliminary data.</text>
</comment>
<dbReference type="InterPro" id="IPR029787">
    <property type="entry name" value="Nucleotide_cyclase"/>
</dbReference>
<dbReference type="SUPFAM" id="SSF55073">
    <property type="entry name" value="Nucleotide cyclase"/>
    <property type="match status" value="1"/>
</dbReference>
<dbReference type="Gene3D" id="3.30.70.1230">
    <property type="entry name" value="Nucleotide cyclase"/>
    <property type="match status" value="1"/>
</dbReference>
<dbReference type="RefSeq" id="WP_134520196.1">
    <property type="nucleotide sequence ID" value="NZ_SOHE01000058.1"/>
</dbReference>
<reference evidence="2 3" key="1">
    <citation type="submission" date="2019-03" db="EMBL/GenBank/DDBJ databases">
        <title>Genomics of glacier-inhabiting Cryobacterium strains.</title>
        <authorList>
            <person name="Liu Q."/>
            <person name="Xin Y.-H."/>
        </authorList>
    </citation>
    <scope>NUCLEOTIDE SEQUENCE [LARGE SCALE GENOMIC DNA]</scope>
    <source>
        <strain evidence="2 3">Hh14</strain>
    </source>
</reference>
<gene>
    <name evidence="2" type="ORF">E3T55_14060</name>
</gene>
<evidence type="ECO:0000259" key="1">
    <source>
        <dbReference type="PROSITE" id="PS50125"/>
    </source>
</evidence>
<dbReference type="Proteomes" id="UP000297447">
    <property type="component" value="Unassembled WGS sequence"/>
</dbReference>
<sequence>MTLKEDVDAAVVDMAKEWSVVTQQSGSTSVPDTDTLVGTSAKKILATYLYTDIKNSSGLMKVSPAETVASVMAAFLKISVRIIRHYDGHIRSFDGDRVMGVFTGPDRQSRAATAALKINYAVRTILEANIQSQFGSIHRSNWNLQQMTGIASGDALLVKVGIRNNADILSAGIAPNLAAKLSDLRLSNSAIATAIGKGTYNSLNDSAKLSKGVNMWTGPYSIGICQGG</sequence>
<protein>
    <submittedName>
        <fullName evidence="2">Adenylate/guanylate cyclase domain-containing protein</fullName>
    </submittedName>
</protein>